<reference evidence="5 6" key="1">
    <citation type="submission" date="2015-09" db="EMBL/GenBank/DDBJ databases">
        <authorList>
            <consortium name="Pathogen Informatics"/>
        </authorList>
    </citation>
    <scope>NUCLEOTIDE SEQUENCE [LARGE SCALE GENOMIC DNA]</scope>
    <source>
        <strain evidence="5 6">2789STDY5608887</strain>
    </source>
</reference>
<keyword evidence="3 4" id="KW-0418">Kinase</keyword>
<dbReference type="PANTHER" id="PTHR21599:SF0">
    <property type="entry name" value="GLYCERATE KINASE"/>
    <property type="match status" value="1"/>
</dbReference>
<dbReference type="InterPro" id="IPR018197">
    <property type="entry name" value="Glycerate_kinase_RE-like"/>
</dbReference>
<dbReference type="PANTHER" id="PTHR21599">
    <property type="entry name" value="GLYCERATE KINASE"/>
    <property type="match status" value="1"/>
</dbReference>
<dbReference type="InterPro" id="IPR018193">
    <property type="entry name" value="Glyc_kinase_flavodox-like_fold"/>
</dbReference>
<gene>
    <name evidence="5" type="primary">glxK</name>
    <name evidence="5" type="ORF">ERS852444_00949</name>
</gene>
<dbReference type="AlphaFoldDB" id="A0A173SGE3"/>
<dbReference type="Pfam" id="PF02595">
    <property type="entry name" value="Gly_kinase"/>
    <property type="match status" value="1"/>
</dbReference>
<accession>A0A173SGE3</accession>
<comment type="similarity">
    <text evidence="1 4">Belongs to the glycerate kinase type-1 family.</text>
</comment>
<sequence>MKVAVAIDSFKGSMTSMQAGNACKEGIIAAARAHCDGGAAAVRDRKPAADNMDVVVKPLADGGEGTVEALVEGMNGTYEYVTVTDPMGSHVKARYGILPDQTAVMEMAEASGITLVKEPLNPWKAASTGVGEMILDAVQKGCRKFIIGIGGSATTEGGIGMLSALGYDFMDENGDILPPVFASLEKVVQIENNRVPEVLKDCHFQIACDVTNPLCGAQGCVYVFGAQKGVKEEEKESMDRAMQSYAACLEKFTGKKFSEIPGTGAAGGLGFAFLWGLPNVELKPGIDIVLEAVGLASELQDADIVVTGEGCLDFQTAMGKVPVGVAKTAKNYNCKVIAFAGSVTEEAKKCNEKGIDAFFSILPGVCSLDEAMDTETAQKNMRNAAEQVFRLILACGKEKSSLHP</sequence>
<dbReference type="Proteomes" id="UP000095453">
    <property type="component" value="Unassembled WGS sequence"/>
</dbReference>
<evidence type="ECO:0000256" key="4">
    <source>
        <dbReference type="PIRNR" id="PIRNR006078"/>
    </source>
</evidence>
<dbReference type="Gene3D" id="3.40.50.10350">
    <property type="entry name" value="Glycerate kinase, domain 1"/>
    <property type="match status" value="1"/>
</dbReference>
<dbReference type="EMBL" id="CYXX01000005">
    <property type="protein sequence ID" value="CUM89066.1"/>
    <property type="molecule type" value="Genomic_DNA"/>
</dbReference>
<organism evidence="5 6">
    <name type="scientific">Roseburia inulinivorans</name>
    <dbReference type="NCBI Taxonomy" id="360807"/>
    <lineage>
        <taxon>Bacteria</taxon>
        <taxon>Bacillati</taxon>
        <taxon>Bacillota</taxon>
        <taxon>Clostridia</taxon>
        <taxon>Lachnospirales</taxon>
        <taxon>Lachnospiraceae</taxon>
        <taxon>Roseburia</taxon>
    </lineage>
</organism>
<evidence type="ECO:0000313" key="5">
    <source>
        <dbReference type="EMBL" id="CUM89066.1"/>
    </source>
</evidence>
<dbReference type="NCBIfam" id="TIGR00045">
    <property type="entry name" value="glycerate kinase"/>
    <property type="match status" value="1"/>
</dbReference>
<dbReference type="GO" id="GO:0008887">
    <property type="term" value="F:glycerate kinase activity"/>
    <property type="evidence" value="ECO:0007669"/>
    <property type="project" value="UniProtKB-UniRule"/>
</dbReference>
<evidence type="ECO:0000256" key="3">
    <source>
        <dbReference type="ARBA" id="ARBA00022777"/>
    </source>
</evidence>
<dbReference type="InterPro" id="IPR004381">
    <property type="entry name" value="Glycerate_kinase"/>
</dbReference>
<evidence type="ECO:0000256" key="2">
    <source>
        <dbReference type="ARBA" id="ARBA00022679"/>
    </source>
</evidence>
<dbReference type="InterPro" id="IPR036129">
    <property type="entry name" value="Glycerate_kinase_sf"/>
</dbReference>
<protein>
    <submittedName>
        <fullName evidence="5">Glycerate kinase</fullName>
        <ecNumber evidence="5">2.7.1.31</ecNumber>
    </submittedName>
</protein>
<dbReference type="GO" id="GO:0031388">
    <property type="term" value="P:organic acid phosphorylation"/>
    <property type="evidence" value="ECO:0007669"/>
    <property type="project" value="UniProtKB-UniRule"/>
</dbReference>
<proteinExistence type="inferred from homology"/>
<dbReference type="RefSeq" id="WP_055168221.1">
    <property type="nucleotide sequence ID" value="NZ_CYXX01000005.1"/>
</dbReference>
<keyword evidence="2 4" id="KW-0808">Transferase</keyword>
<dbReference type="SUPFAM" id="SSF110738">
    <property type="entry name" value="Glycerate kinase I"/>
    <property type="match status" value="1"/>
</dbReference>
<name>A0A173SGE3_9FIRM</name>
<evidence type="ECO:0000256" key="1">
    <source>
        <dbReference type="ARBA" id="ARBA00006284"/>
    </source>
</evidence>
<dbReference type="PIRSF" id="PIRSF006078">
    <property type="entry name" value="GlxK"/>
    <property type="match status" value="1"/>
</dbReference>
<dbReference type="EC" id="2.7.1.31" evidence="5"/>
<evidence type="ECO:0000313" key="6">
    <source>
        <dbReference type="Proteomes" id="UP000095453"/>
    </source>
</evidence>
<dbReference type="Gene3D" id="3.90.1510.10">
    <property type="entry name" value="Glycerate kinase, domain 2"/>
    <property type="match status" value="1"/>
</dbReference>